<comment type="caution">
    <text evidence="2">The sequence shown here is derived from an EMBL/GenBank/DDBJ whole genome shotgun (WGS) entry which is preliminary data.</text>
</comment>
<evidence type="ECO:0000313" key="2">
    <source>
        <dbReference type="EMBL" id="KAJ3477755.1"/>
    </source>
</evidence>
<gene>
    <name evidence="2" type="ORF">NLI96_g10250</name>
</gene>
<accession>A0AAD5Y9G6</accession>
<name>A0AAD5Y9G6_9APHY</name>
<feature type="compositionally biased region" description="Basic and acidic residues" evidence="1">
    <location>
        <begin position="192"/>
        <end position="201"/>
    </location>
</feature>
<dbReference type="AlphaFoldDB" id="A0AAD5Y9G6"/>
<keyword evidence="3" id="KW-1185">Reference proteome</keyword>
<protein>
    <submittedName>
        <fullName evidence="2">Uncharacterized protein</fullName>
    </submittedName>
</protein>
<dbReference type="Proteomes" id="UP001212997">
    <property type="component" value="Unassembled WGS sequence"/>
</dbReference>
<feature type="region of interest" description="Disordered" evidence="1">
    <location>
        <begin position="93"/>
        <end position="162"/>
    </location>
</feature>
<evidence type="ECO:0000256" key="1">
    <source>
        <dbReference type="SAM" id="MobiDB-lite"/>
    </source>
</evidence>
<feature type="compositionally biased region" description="Low complexity" evidence="1">
    <location>
        <begin position="138"/>
        <end position="150"/>
    </location>
</feature>
<sequence length="213" mass="23218">MTIQYKSLEPILRGYDTGIDGNHDTGISPQWGLPTEIGQVAVGGEEDEVVPEKPAGYLVQAHAYQGRRTHSSALFSFYDTSIHVRKCDDVEMTTIESPSRKSDYSNPANSQRRSGPSLPGGSHPILLSPQATIVPQQTTTTPNAGGAANAKGEEEEGVTEVERYCRKSEEGYSNITLKPEDVNALPELSDTLTKHDGDQIDSHYQSIDARSSW</sequence>
<proteinExistence type="predicted"/>
<evidence type="ECO:0000313" key="3">
    <source>
        <dbReference type="Proteomes" id="UP001212997"/>
    </source>
</evidence>
<organism evidence="2 3">
    <name type="scientific">Meripilus lineatus</name>
    <dbReference type="NCBI Taxonomy" id="2056292"/>
    <lineage>
        <taxon>Eukaryota</taxon>
        <taxon>Fungi</taxon>
        <taxon>Dikarya</taxon>
        <taxon>Basidiomycota</taxon>
        <taxon>Agaricomycotina</taxon>
        <taxon>Agaricomycetes</taxon>
        <taxon>Polyporales</taxon>
        <taxon>Meripilaceae</taxon>
        <taxon>Meripilus</taxon>
    </lineage>
</organism>
<reference evidence="2" key="1">
    <citation type="submission" date="2022-07" db="EMBL/GenBank/DDBJ databases">
        <title>Genome Sequence of Physisporinus lineatus.</title>
        <authorList>
            <person name="Buettner E."/>
        </authorList>
    </citation>
    <scope>NUCLEOTIDE SEQUENCE</scope>
    <source>
        <strain evidence="2">VT162</strain>
    </source>
</reference>
<dbReference type="EMBL" id="JANAWD010000567">
    <property type="protein sequence ID" value="KAJ3477755.1"/>
    <property type="molecule type" value="Genomic_DNA"/>
</dbReference>
<feature type="compositionally biased region" description="Polar residues" evidence="1">
    <location>
        <begin position="202"/>
        <end position="213"/>
    </location>
</feature>
<feature type="compositionally biased region" description="Polar residues" evidence="1">
    <location>
        <begin position="104"/>
        <end position="114"/>
    </location>
</feature>
<feature type="region of interest" description="Disordered" evidence="1">
    <location>
        <begin position="192"/>
        <end position="213"/>
    </location>
</feature>